<evidence type="ECO:0000313" key="3">
    <source>
        <dbReference type="EMBL" id="KJR82900.1"/>
    </source>
</evidence>
<feature type="compositionally biased region" description="Low complexity" evidence="1">
    <location>
        <begin position="1652"/>
        <end position="1663"/>
    </location>
</feature>
<feature type="compositionally biased region" description="Pro residues" evidence="1">
    <location>
        <begin position="189"/>
        <end position="205"/>
    </location>
</feature>
<dbReference type="InterPro" id="IPR043904">
    <property type="entry name" value="PhoD_2-like"/>
</dbReference>
<reference evidence="3 4" key="1">
    <citation type="journal article" date="2014" name="BMC Genomics">
        <title>Comparative genomics of the major fungal agents of human and animal Sporotrichosis: Sporothrix schenckii and Sporothrix brasiliensis.</title>
        <authorList>
            <person name="Teixeira M.M."/>
            <person name="de Almeida L.G."/>
            <person name="Kubitschek-Barreira P."/>
            <person name="Alves F.L."/>
            <person name="Kioshima E.S."/>
            <person name="Abadio A.K."/>
            <person name="Fernandes L."/>
            <person name="Derengowski L.S."/>
            <person name="Ferreira K.S."/>
            <person name="Souza R.C."/>
            <person name="Ruiz J.C."/>
            <person name="de Andrade N.C."/>
            <person name="Paes H.C."/>
            <person name="Nicola A.M."/>
            <person name="Albuquerque P."/>
            <person name="Gerber A.L."/>
            <person name="Martins V.P."/>
            <person name="Peconick L.D."/>
            <person name="Neto A.V."/>
            <person name="Chaucanez C.B."/>
            <person name="Silva P.A."/>
            <person name="Cunha O.L."/>
            <person name="de Oliveira F.F."/>
            <person name="dos Santos T.C."/>
            <person name="Barros A.L."/>
            <person name="Soares M.A."/>
            <person name="de Oliveira L.M."/>
            <person name="Marini M.M."/>
            <person name="Villalobos-Duno H."/>
            <person name="Cunha M.M."/>
            <person name="de Hoog S."/>
            <person name="da Silveira J.F."/>
            <person name="Henrissat B."/>
            <person name="Nino-Vega G.A."/>
            <person name="Cisalpino P.S."/>
            <person name="Mora-Montes H.M."/>
            <person name="Almeida S.R."/>
            <person name="Stajich J.E."/>
            <person name="Lopes-Bezerra L.M."/>
            <person name="Vasconcelos A.T."/>
            <person name="Felipe M.S."/>
        </authorList>
    </citation>
    <scope>NUCLEOTIDE SEQUENCE [LARGE SCALE GENOMIC DNA]</scope>
    <source>
        <strain evidence="3 4">1099-18</strain>
    </source>
</reference>
<feature type="region of interest" description="Disordered" evidence="1">
    <location>
        <begin position="808"/>
        <end position="856"/>
    </location>
</feature>
<feature type="compositionally biased region" description="Polar residues" evidence="1">
    <location>
        <begin position="1504"/>
        <end position="1517"/>
    </location>
</feature>
<gene>
    <name evidence="3" type="ORF">SPSK_03843</name>
</gene>
<dbReference type="RefSeq" id="XP_016585576.1">
    <property type="nucleotide sequence ID" value="XM_016730658.1"/>
</dbReference>
<dbReference type="InterPro" id="IPR018946">
    <property type="entry name" value="PhoD-like_MPP"/>
</dbReference>
<organism evidence="3 4">
    <name type="scientific">Sporothrix schenckii 1099-18</name>
    <dbReference type="NCBI Taxonomy" id="1397361"/>
    <lineage>
        <taxon>Eukaryota</taxon>
        <taxon>Fungi</taxon>
        <taxon>Dikarya</taxon>
        <taxon>Ascomycota</taxon>
        <taxon>Pezizomycotina</taxon>
        <taxon>Sordariomycetes</taxon>
        <taxon>Sordariomycetidae</taxon>
        <taxon>Ophiostomatales</taxon>
        <taxon>Ophiostomataceae</taxon>
        <taxon>Sporothrix</taxon>
    </lineage>
</organism>
<name>A0A0F2M2B8_SPOSC</name>
<feature type="region of interest" description="Disordered" evidence="1">
    <location>
        <begin position="1783"/>
        <end position="1825"/>
    </location>
</feature>
<feature type="region of interest" description="Disordered" evidence="1">
    <location>
        <begin position="1909"/>
        <end position="1962"/>
    </location>
</feature>
<feature type="domain" description="PhoD-like phosphatase" evidence="2">
    <location>
        <begin position="1076"/>
        <end position="1331"/>
    </location>
</feature>
<feature type="compositionally biased region" description="Low complexity" evidence="1">
    <location>
        <begin position="210"/>
        <end position="225"/>
    </location>
</feature>
<feature type="compositionally biased region" description="Polar residues" evidence="1">
    <location>
        <begin position="1538"/>
        <end position="1547"/>
    </location>
</feature>
<dbReference type="PANTHER" id="PTHR46689:SF1">
    <property type="entry name" value="PHOD-LIKE PHOSPHATASE DOMAIN-CONTAINING PROTEIN"/>
    <property type="match status" value="1"/>
</dbReference>
<comment type="caution">
    <text evidence="3">The sequence shown here is derived from an EMBL/GenBank/DDBJ whole genome shotgun (WGS) entry which is preliminary data.</text>
</comment>
<feature type="region of interest" description="Disordered" evidence="1">
    <location>
        <begin position="633"/>
        <end position="672"/>
    </location>
</feature>
<sequence length="1962" mass="215120">MGPYWGNLPDARDVQKARDAKAAEAEAAEAAAGQARNGPSAAPSGLTAPDGQTQTQGHARLPSLDTMAQLQPKPNRASIQTAQTTNTDAPTESTMSPFASPTSPQFPDQGLAPRPPSFPYNGAAAAAAAASLNRPSQRHQRQLSQDSADRSFDRNNRRHDSRDQSEDVGYDDTFRGSQEPLDDLDEGVDPPPAAPDVPRGPPLSYRPPGYAVASSAYPPVSSRSPHTPRSMQRPEVSLSVDAMAVDGPGQYYVSAPGAAPAPRSTGDGRSRNPVDPNASPGTRRRPSVSGGTRPQPASATTPRRSQSGTATGLGLGFAAPQDASGTAPPRRRVSTGGSPADRTQKKFDEVRSPLQKLELTLDSITKEEKRARVAAAEQAAREKERRRAEAGSQQQRQQSSQQYAQQARSQARPHQPARQQQPQPQPIPQQQQPQQQPLHQPQQQQVRFRDRAPPAIDGEPRPLLQPEMSPVEESYLPIAAAAAASAQRGIPPQYDTDGTPPPPPPDSEKPRNLPQQTRIVPSGSGIPQRNLSFRERAAHGNVRLPQADEQSPTLPTQAVVPNNAVPHRQNSARSGKLQKEPPSDLRYTQPQNAYPAAQPHNAQPPVGGVPAEAIPRTMPTDLDAALLRGRSQQEPLPAPQASTYQFPPQQPAKLVKSPSQRKTPANSSYPNRAVLQAANGTFDGSYNSPIDNSVNNNAAEDAVAASVAGVAGATGAASAAAAESSADAPLKRTARFGQDVIDNEPEPSLPTRGDRHFDDPHHHRFSNMVYRARNNLQPGQGKYNPPNYLDEWKQGTVGTLAAGLLDLSDKTSPSADRDKAWWEKSKRRGSASTAPPRPRKGEAFDGEYDEANGPSRFKPPLHLVCGPLLRYCGMRKERSPSRGARNGSGNQIAEREFWRGSVMIVTRDTDSSYEIAPTLRLFSQPLDVLPPPPSEVEGTLSPEYVDPLVGHPKLGRNGETLYVRPVEHLEQAKDLSRDESDEGLFEKTKSPVDGVGPAGQAVDLPGSFAARLKKTDLDGEKAGKFKDVRGFRLHFERGVTFWRFNIEVELLDKQQRIAYRINRGPATGFWVPAKGQSMHIMFYSCNGFSLSVKPDEFSGPDPMWRDVLNNHQTQPFHVMIGGGDQLYNDAVMNQTTIFQEWLTIRNPLTKGNMPFTPEMQEEMEEFYLNRYAMWFSQGLFSLANSQIPMVNMYDDHDIIDGFGSYPQHFMQSPVFAGLGNVAFKYYMLFQHQSVIGETEESEPSWILGQTPGPYINEVSRSTFMHLGAKVALLAVDCRTERTREEVFREDTWKRIIDRCYKEIEKGQTEHLLVQLGIPIAYPRLVWLENILTSRLMEPVKLLGKTGILGNFLNHFDGGVEILDDLDDHWTAKNHKDERKVVIEDLQDLAADRSVRITILSGDVHLAAIGQFYSNSKQGLAKHKDFRYMPNVISSAIANTPPPDIMADILNKRNKVHHFDKETDEDMIRLFGHGVDGKPRNNKTLLPHRNWCSIQPYAPGDNPDPASQHSNLNFAADDMSTSSRGNFFMRTVSFRRNPYNGSSGNNGDLSRPPISGGGGSLLRRFSRGRQSVDSVQRPVVPDNGVRRSYSLARADPSNLFRRLSNRRQKRPDDGGINGSWGPDSEEVLPQQQYEQAANQQAYQQQRYPPPPQHQQQQQQQQQQPGAPPIPGKIPVNYANGQGHNHGQGHGRGYDQPRRRGVRPGQYPDDDQSTISSEDDVPGAPASGGQPQQARIRGGAGSPSDLASQAYDEYENGDESYFSVKRRPAGLGRSQTAPDMAATGFAPHQQQQRAPQASGGTLPTLSDAADGSMGGSMGPPTRPFYRTPTGLTARQMKKAEKYEVNLEGGLDIRLNVEVNPKDPSGITVPYRLVVPRLWYTYESDPVAGAMGGGKVATAPTGIKRLLSIGRRKPSLSLPPPQPMQQVEPLQPVQPIQPIQQAPQMQQMQQVPPETYGGAENQYAH</sequence>
<feature type="compositionally biased region" description="Polar residues" evidence="1">
    <location>
        <begin position="289"/>
        <end position="307"/>
    </location>
</feature>
<feature type="compositionally biased region" description="Acidic residues" evidence="1">
    <location>
        <begin position="1706"/>
        <end position="1719"/>
    </location>
</feature>
<dbReference type="KEGG" id="ssck:SPSK_03843"/>
<dbReference type="OrthoDB" id="9999821at2759"/>
<feature type="region of interest" description="Disordered" evidence="1">
    <location>
        <begin position="1535"/>
        <end position="1745"/>
    </location>
</feature>
<evidence type="ECO:0000259" key="2">
    <source>
        <dbReference type="Pfam" id="PF19050"/>
    </source>
</evidence>
<feature type="domain" description="PhoD-like phosphatase" evidence="2">
    <location>
        <begin position="1339"/>
        <end position="1500"/>
    </location>
</feature>
<protein>
    <recommendedName>
        <fullName evidence="2">PhoD-like phosphatase domain-containing protein</fullName>
    </recommendedName>
</protein>
<feature type="compositionally biased region" description="Low complexity" evidence="1">
    <location>
        <begin position="1628"/>
        <end position="1645"/>
    </location>
</feature>
<feature type="compositionally biased region" description="Low complexity" evidence="1">
    <location>
        <begin position="479"/>
        <end position="498"/>
    </location>
</feature>
<feature type="compositionally biased region" description="Basic and acidic residues" evidence="1">
    <location>
        <begin position="379"/>
        <end position="389"/>
    </location>
</feature>
<evidence type="ECO:0000313" key="4">
    <source>
        <dbReference type="Proteomes" id="UP000033710"/>
    </source>
</evidence>
<feature type="compositionally biased region" description="Low complexity" evidence="1">
    <location>
        <begin position="390"/>
        <end position="445"/>
    </location>
</feature>
<feature type="compositionally biased region" description="Polar residues" evidence="1">
    <location>
        <begin position="657"/>
        <end position="670"/>
    </location>
</feature>
<feature type="region of interest" description="Disordered" evidence="1">
    <location>
        <begin position="1"/>
        <end position="614"/>
    </location>
</feature>
<proteinExistence type="predicted"/>
<dbReference type="Pfam" id="PF19050">
    <property type="entry name" value="PhoD_2"/>
    <property type="match status" value="2"/>
</dbReference>
<feature type="compositionally biased region" description="Basic and acidic residues" evidence="1">
    <location>
        <begin position="147"/>
        <end position="165"/>
    </location>
</feature>
<dbReference type="InterPro" id="IPR038607">
    <property type="entry name" value="PhoD-like_sf"/>
</dbReference>
<dbReference type="GeneID" id="27665935"/>
<feature type="compositionally biased region" description="Low complexity" evidence="1">
    <location>
        <begin position="1921"/>
        <end position="1951"/>
    </location>
</feature>
<feature type="compositionally biased region" description="Basic and acidic residues" evidence="1">
    <location>
        <begin position="342"/>
        <end position="351"/>
    </location>
</feature>
<dbReference type="Gene3D" id="3.60.21.70">
    <property type="entry name" value="PhoD-like phosphatase"/>
    <property type="match status" value="1"/>
</dbReference>
<reference evidence="3 4" key="2">
    <citation type="journal article" date="2015" name="Eukaryot. Cell">
        <title>Asexual propagation of a virulent clone complex in a human and feline outbreak of sporotrichosis.</title>
        <authorList>
            <person name="Teixeira Mde M."/>
            <person name="Rodrigues A.M."/>
            <person name="Tsui C.K."/>
            <person name="de Almeida L.G."/>
            <person name="Van Diepeningen A.D."/>
            <person name="van den Ende B.G."/>
            <person name="Fernandes G.F."/>
            <person name="Kano R."/>
            <person name="Hamelin R.C."/>
            <person name="Lopes-Bezerra L.M."/>
            <person name="Vasconcelos A.T."/>
            <person name="de Hoog S."/>
            <person name="de Camargo Z.P."/>
            <person name="Felipe M.S."/>
        </authorList>
    </citation>
    <scope>NUCLEOTIDE SEQUENCE [LARGE SCALE GENOMIC DNA]</scope>
    <source>
        <strain evidence="3 4">1099-18</strain>
    </source>
</reference>
<feature type="compositionally biased region" description="Low complexity" evidence="1">
    <location>
        <begin position="1784"/>
        <end position="1795"/>
    </location>
</feature>
<feature type="compositionally biased region" description="Basic and acidic residues" evidence="1">
    <location>
        <begin position="10"/>
        <end position="24"/>
    </location>
</feature>
<feature type="compositionally biased region" description="Polar residues" evidence="1">
    <location>
        <begin position="77"/>
        <end position="106"/>
    </location>
</feature>
<feature type="compositionally biased region" description="Low complexity" evidence="1">
    <location>
        <begin position="308"/>
        <end position="319"/>
    </location>
</feature>
<dbReference type="CDD" id="cd07389">
    <property type="entry name" value="MPP_PhoD"/>
    <property type="match status" value="1"/>
</dbReference>
<evidence type="ECO:0000256" key="1">
    <source>
        <dbReference type="SAM" id="MobiDB-lite"/>
    </source>
</evidence>
<feature type="compositionally biased region" description="Polar residues" evidence="1">
    <location>
        <begin position="548"/>
        <end position="560"/>
    </location>
</feature>
<dbReference type="PANTHER" id="PTHR46689">
    <property type="entry name" value="MEMBRANE PROTEIN, PUTATIVE-RELATED"/>
    <property type="match status" value="1"/>
</dbReference>
<feature type="compositionally biased region" description="Polar residues" evidence="1">
    <location>
        <begin position="633"/>
        <end position="647"/>
    </location>
</feature>
<accession>A0A0F2M2B8</accession>
<feature type="compositionally biased region" description="Polar residues" evidence="1">
    <location>
        <begin position="513"/>
        <end position="531"/>
    </location>
</feature>
<dbReference type="EMBL" id="AXCR01000010">
    <property type="protein sequence ID" value="KJR82900.1"/>
    <property type="molecule type" value="Genomic_DNA"/>
</dbReference>
<feature type="compositionally biased region" description="Basic and acidic residues" evidence="1">
    <location>
        <begin position="815"/>
        <end position="824"/>
    </location>
</feature>
<dbReference type="Proteomes" id="UP000033710">
    <property type="component" value="Unassembled WGS sequence"/>
</dbReference>
<dbReference type="VEuPathDB" id="FungiDB:SPSK_03843"/>
<dbReference type="GO" id="GO:0016020">
    <property type="term" value="C:membrane"/>
    <property type="evidence" value="ECO:0007669"/>
    <property type="project" value="TreeGrafter"/>
</dbReference>
<feature type="region of interest" description="Disordered" evidence="1">
    <location>
        <begin position="1495"/>
        <end position="1517"/>
    </location>
</feature>